<evidence type="ECO:0000259" key="2">
    <source>
        <dbReference type="Pfam" id="PF04069"/>
    </source>
</evidence>
<dbReference type="EMBL" id="CP068046">
    <property type="protein sequence ID" value="QQR39346.1"/>
    <property type="molecule type" value="Genomic_DNA"/>
</dbReference>
<keyword evidence="4" id="KW-1185">Reference proteome</keyword>
<feature type="domain" description="ABC-type glycine betaine transport system substrate-binding" evidence="2">
    <location>
        <begin position="52"/>
        <end position="330"/>
    </location>
</feature>
<dbReference type="Pfam" id="PF04069">
    <property type="entry name" value="OpuAC"/>
    <property type="match status" value="1"/>
</dbReference>
<accession>A0ABX7C554</accession>
<proteinExistence type="predicted"/>
<dbReference type="SUPFAM" id="SSF53850">
    <property type="entry name" value="Periplasmic binding protein-like II"/>
    <property type="match status" value="1"/>
</dbReference>
<dbReference type="RefSeq" id="WP_201633345.1">
    <property type="nucleotide sequence ID" value="NZ_CP068046.1"/>
</dbReference>
<name>A0ABX7C554_9HYPH</name>
<gene>
    <name evidence="3" type="ORF">JI748_16765</name>
</gene>
<reference evidence="3 4" key="1">
    <citation type="submission" date="2021-01" db="EMBL/GenBank/DDBJ databases">
        <title>Genome seq and assembly of Devosia sp. LEGU1.</title>
        <authorList>
            <person name="Chhetri G."/>
        </authorList>
    </citation>
    <scope>NUCLEOTIDE SEQUENCE [LARGE SCALE GENOMIC DNA]</scope>
    <source>
        <strain evidence="3 4">LEGU1</strain>
    </source>
</reference>
<organism evidence="3 4">
    <name type="scientific">Devosia rhizoryzae</name>
    <dbReference type="NCBI Taxonomy" id="2774137"/>
    <lineage>
        <taxon>Bacteria</taxon>
        <taxon>Pseudomonadati</taxon>
        <taxon>Pseudomonadota</taxon>
        <taxon>Alphaproteobacteria</taxon>
        <taxon>Hyphomicrobiales</taxon>
        <taxon>Devosiaceae</taxon>
        <taxon>Devosia</taxon>
    </lineage>
</organism>
<dbReference type="Gene3D" id="3.40.190.100">
    <property type="entry name" value="Glycine betaine-binding periplasmic protein, domain 2"/>
    <property type="match status" value="1"/>
</dbReference>
<evidence type="ECO:0000313" key="3">
    <source>
        <dbReference type="EMBL" id="QQR39346.1"/>
    </source>
</evidence>
<keyword evidence="1" id="KW-0732">Signal</keyword>
<dbReference type="InterPro" id="IPR007210">
    <property type="entry name" value="ABC_Gly_betaine_transp_sub-bd"/>
</dbReference>
<evidence type="ECO:0000313" key="4">
    <source>
        <dbReference type="Proteomes" id="UP000595857"/>
    </source>
</evidence>
<feature type="chain" id="PRO_5045815843" description="ABC-type glycine betaine transport system substrate-binding domain-containing protein" evidence="1">
    <location>
        <begin position="23"/>
        <end position="343"/>
    </location>
</feature>
<dbReference type="Gene3D" id="3.40.190.10">
    <property type="entry name" value="Periplasmic binding protein-like II"/>
    <property type="match status" value="1"/>
</dbReference>
<protein>
    <recommendedName>
        <fullName evidence="2">ABC-type glycine betaine transport system substrate-binding domain-containing protein</fullName>
    </recommendedName>
</protein>
<evidence type="ECO:0000256" key="1">
    <source>
        <dbReference type="SAM" id="SignalP"/>
    </source>
</evidence>
<dbReference type="Proteomes" id="UP000595857">
    <property type="component" value="Chromosome"/>
</dbReference>
<feature type="signal peptide" evidence="1">
    <location>
        <begin position="1"/>
        <end position="22"/>
    </location>
</feature>
<sequence>MPAQRLLQGLFALLFLAAPALGQVTVLDQAQDAGGAPEAAAAAPGAPCGNQPLTIVRMSWPSATLLAEIHSRILRAEFGCEVQVVPGDLAATASSMGSTGQPAVAPELWVNRIADVWNGAMDTQMVRSAAPTYAEPDFEGWFMPAYMGAGLPEVPTAATLVTVLPTLETEGQKLRFISCPIDWACSVINRNLITAQGIADLVEIVEPANRLEMDRLIAEAVNRREPFLFYYWQPNAVLAQLDFVGLDMGDYVEEAAQCLGTRDCANPEPSAFPQDMVVIALAERVFTNMPVIASYFQRTTMTLEDMNALLAQLSAEGATPEAVADRFVAERRALWGTWLDARN</sequence>